<evidence type="ECO:0000259" key="1">
    <source>
        <dbReference type="Pfam" id="PF01182"/>
    </source>
</evidence>
<comment type="caution">
    <text evidence="2">The sequence shown here is derived from an EMBL/GenBank/DDBJ whole genome shotgun (WGS) entry which is preliminary data.</text>
</comment>
<dbReference type="AlphaFoldDB" id="A0A367ZTY2"/>
<dbReference type="InterPro" id="IPR006148">
    <property type="entry name" value="Glc/Gal-6P_isomerase"/>
</dbReference>
<gene>
    <name evidence="2" type="ORF">OZSIB_0634</name>
</gene>
<organism evidence="2 3">
    <name type="scientific">Candidatus Ozemobacter sibiricus</name>
    <dbReference type="NCBI Taxonomy" id="2268124"/>
    <lineage>
        <taxon>Bacteria</taxon>
        <taxon>Candidatus Ozemobacteria</taxon>
        <taxon>Candidatus Ozemobacterales</taxon>
        <taxon>Candidatus Ozemobacteraceae</taxon>
        <taxon>Candidatus Ozemobacter</taxon>
    </lineage>
</organism>
<dbReference type="Gene3D" id="3.40.50.1360">
    <property type="match status" value="1"/>
</dbReference>
<dbReference type="Proteomes" id="UP000252355">
    <property type="component" value="Unassembled WGS sequence"/>
</dbReference>
<evidence type="ECO:0000313" key="2">
    <source>
        <dbReference type="EMBL" id="RCK81500.1"/>
    </source>
</evidence>
<dbReference type="InterPro" id="IPR037171">
    <property type="entry name" value="NagB/RpiA_transferase-like"/>
</dbReference>
<evidence type="ECO:0000313" key="3">
    <source>
        <dbReference type="Proteomes" id="UP000252355"/>
    </source>
</evidence>
<dbReference type="PANTHER" id="PTHR11054:SF0">
    <property type="entry name" value="6-PHOSPHOGLUCONOLACTONASE"/>
    <property type="match status" value="1"/>
</dbReference>
<protein>
    <submittedName>
        <fullName evidence="2">6-phosphogluconolactonase</fullName>
    </submittedName>
</protein>
<proteinExistence type="predicted"/>
<dbReference type="SUPFAM" id="SSF100950">
    <property type="entry name" value="NagB/RpiA/CoA transferase-like"/>
    <property type="match status" value="1"/>
</dbReference>
<dbReference type="InterPro" id="IPR039104">
    <property type="entry name" value="6PGL"/>
</dbReference>
<accession>A0A367ZTY2</accession>
<dbReference type="PANTHER" id="PTHR11054">
    <property type="entry name" value="6-PHOSPHOGLUCONOLACTONASE"/>
    <property type="match status" value="1"/>
</dbReference>
<feature type="domain" description="Glucosamine/galactosamine-6-phosphate isomerase" evidence="1">
    <location>
        <begin position="7"/>
        <end position="222"/>
    </location>
</feature>
<dbReference type="GO" id="GO:0005975">
    <property type="term" value="P:carbohydrate metabolic process"/>
    <property type="evidence" value="ECO:0007669"/>
    <property type="project" value="InterPro"/>
</dbReference>
<name>A0A367ZTY2_9BACT</name>
<dbReference type="Pfam" id="PF01182">
    <property type="entry name" value="Glucosamine_iso"/>
    <property type="match status" value="1"/>
</dbReference>
<reference evidence="2 3" key="1">
    <citation type="submission" date="2018-05" db="EMBL/GenBank/DDBJ databases">
        <title>A metagenomic window into the 2 km-deep terrestrial subsurface aquifer revealed taxonomically and functionally diverse microbial community comprising novel uncultured bacterial lineages.</title>
        <authorList>
            <person name="Kadnikov V.V."/>
            <person name="Mardanov A.V."/>
            <person name="Beletsky A.V."/>
            <person name="Banks D."/>
            <person name="Pimenov N.V."/>
            <person name="Frank Y.A."/>
            <person name="Karnachuk O.V."/>
            <person name="Ravin N.V."/>
        </authorList>
    </citation>
    <scope>NUCLEOTIDE SEQUENCE [LARGE SCALE GENOMIC DNA]</scope>
    <source>
        <strain evidence="2">BY5</strain>
    </source>
</reference>
<sequence>MVLIATSAESYADTVAGWLADRRRQLARQLGRPPVTALSGGNTPRPVYRRLGEAAQSDPTVLAGTWIQVDERDVLPSHPDSNQGLISTTLLAHRGPDTAWLPFAGAGEGNPHRVVATYEAHLRELRAGQDAPADLAWLGLGEDGHTASLFPGASLGFEGQNQAWVASYEAPHGKGRRYTLTFAALVAIPALVFLVTGSGKADLLARLLAGRADDLPAGALTARRPAIWLLDPPAARAL</sequence>
<dbReference type="EMBL" id="QOQW01000001">
    <property type="protein sequence ID" value="RCK81500.1"/>
    <property type="molecule type" value="Genomic_DNA"/>
</dbReference>